<feature type="transmembrane region" description="Helical" evidence="9">
    <location>
        <begin position="183"/>
        <end position="201"/>
    </location>
</feature>
<evidence type="ECO:0000256" key="5">
    <source>
        <dbReference type="ARBA" id="ARBA00022683"/>
    </source>
</evidence>
<dbReference type="InterPro" id="IPR004700">
    <property type="entry name" value="PTS_IIC_man"/>
</dbReference>
<evidence type="ECO:0000256" key="8">
    <source>
        <dbReference type="ARBA" id="ARBA00023136"/>
    </source>
</evidence>
<evidence type="ECO:0000256" key="6">
    <source>
        <dbReference type="ARBA" id="ARBA00022692"/>
    </source>
</evidence>
<dbReference type="InterPro" id="IPR050303">
    <property type="entry name" value="GatZ_KbaZ_carbometab"/>
</dbReference>
<dbReference type="PANTHER" id="PTHR32502">
    <property type="entry name" value="N-ACETYLGALACTOSAMINE PERMEASE II COMPONENT-RELATED"/>
    <property type="match status" value="1"/>
</dbReference>
<evidence type="ECO:0000313" key="11">
    <source>
        <dbReference type="Proteomes" id="UP001524435"/>
    </source>
</evidence>
<keyword evidence="5" id="KW-0598">Phosphotransferase system</keyword>
<feature type="transmembrane region" description="Helical" evidence="9">
    <location>
        <begin position="78"/>
        <end position="99"/>
    </location>
</feature>
<dbReference type="PANTHER" id="PTHR32502:SF8">
    <property type="entry name" value="N-ACETYLGALACTOSAMINE PERMEASE IIC COMPONENT 1"/>
    <property type="match status" value="1"/>
</dbReference>
<feature type="transmembrane region" description="Helical" evidence="9">
    <location>
        <begin position="105"/>
        <end position="124"/>
    </location>
</feature>
<evidence type="ECO:0000256" key="2">
    <source>
        <dbReference type="ARBA" id="ARBA00022448"/>
    </source>
</evidence>
<gene>
    <name evidence="10" type="ORF">NE663_02465</name>
</gene>
<reference evidence="10 11" key="1">
    <citation type="submission" date="2022-06" db="EMBL/GenBank/DDBJ databases">
        <title>Isolation of gut microbiota from human fecal samples.</title>
        <authorList>
            <person name="Pamer E.G."/>
            <person name="Barat B."/>
            <person name="Waligurski E."/>
            <person name="Medina S."/>
            <person name="Paddock L."/>
            <person name="Mostad J."/>
        </authorList>
    </citation>
    <scope>NUCLEOTIDE SEQUENCE [LARGE SCALE GENOMIC DNA]</scope>
    <source>
        <strain evidence="10 11">DFI.6.1</strain>
    </source>
</reference>
<comment type="subcellular location">
    <subcellularLocation>
        <location evidence="1">Cell membrane</location>
        <topology evidence="1">Multi-pass membrane protein</topology>
    </subcellularLocation>
</comment>
<organism evidence="10 11">
    <name type="scientific">Massilicoli timonensis</name>
    <dbReference type="NCBI Taxonomy" id="2015901"/>
    <lineage>
        <taxon>Bacteria</taxon>
        <taxon>Bacillati</taxon>
        <taxon>Bacillota</taxon>
        <taxon>Erysipelotrichia</taxon>
        <taxon>Erysipelotrichales</taxon>
        <taxon>Erysipelotrichaceae</taxon>
        <taxon>Massilicoli</taxon>
    </lineage>
</organism>
<feature type="transmembrane region" description="Helical" evidence="9">
    <location>
        <begin position="208"/>
        <end position="240"/>
    </location>
</feature>
<evidence type="ECO:0000256" key="4">
    <source>
        <dbReference type="ARBA" id="ARBA00022597"/>
    </source>
</evidence>
<evidence type="ECO:0000256" key="7">
    <source>
        <dbReference type="ARBA" id="ARBA00022989"/>
    </source>
</evidence>
<keyword evidence="4 10" id="KW-0762">Sugar transport</keyword>
<protein>
    <submittedName>
        <fullName evidence="10">PTS sugar transporter subunit IIC</fullName>
    </submittedName>
</protein>
<comment type="caution">
    <text evidence="10">The sequence shown here is derived from an EMBL/GenBank/DDBJ whole genome shotgun (WGS) entry which is preliminary data.</text>
</comment>
<keyword evidence="7 9" id="KW-1133">Transmembrane helix</keyword>
<evidence type="ECO:0000313" key="10">
    <source>
        <dbReference type="EMBL" id="MCQ5121125.1"/>
    </source>
</evidence>
<accession>A0ABT1SJ60</accession>
<keyword evidence="8 9" id="KW-0472">Membrane</keyword>
<proteinExistence type="predicted"/>
<name>A0ABT1SJ60_9FIRM</name>
<feature type="transmembrane region" description="Helical" evidence="9">
    <location>
        <begin position="45"/>
        <end position="66"/>
    </location>
</feature>
<feature type="transmembrane region" description="Helical" evidence="9">
    <location>
        <begin position="145"/>
        <end position="163"/>
    </location>
</feature>
<sequence>MSLGLQALLIGLVAFFGYMHSYMGSTMWNRPIIVSTLTGLVLGDLETGIIVGAALELAFLGAVPIGASNPPDMTSGSIIGTAFVIASGAGVGEAVALAIPVATLVLLLDNLQMMFILTWAAHIADRYAKEGKARKVEWVCRIAGIGNKVLLSLLVAVSFYLGVNAVKDVLAFIPEWVTHGMDIAAGILPAIGFAMLARMILTKELAAFLLVGFLLAAYLGVSVFGVALFGLAVALVVYFFSGNRKQDAAMEVYDDDNEF</sequence>
<evidence type="ECO:0000256" key="3">
    <source>
        <dbReference type="ARBA" id="ARBA00022475"/>
    </source>
</evidence>
<keyword evidence="3" id="KW-1003">Cell membrane</keyword>
<keyword evidence="2" id="KW-0813">Transport</keyword>
<evidence type="ECO:0000256" key="9">
    <source>
        <dbReference type="SAM" id="Phobius"/>
    </source>
</evidence>
<keyword evidence="6 9" id="KW-0812">Transmembrane</keyword>
<keyword evidence="11" id="KW-1185">Reference proteome</keyword>
<dbReference type="EMBL" id="JANGCH010000002">
    <property type="protein sequence ID" value="MCQ5121125.1"/>
    <property type="molecule type" value="Genomic_DNA"/>
</dbReference>
<dbReference type="Proteomes" id="UP001524435">
    <property type="component" value="Unassembled WGS sequence"/>
</dbReference>
<dbReference type="PROSITE" id="PS51106">
    <property type="entry name" value="PTS_EIIC_TYPE_4"/>
    <property type="match status" value="1"/>
</dbReference>
<evidence type="ECO:0000256" key="1">
    <source>
        <dbReference type="ARBA" id="ARBA00004651"/>
    </source>
</evidence>
<dbReference type="Pfam" id="PF03609">
    <property type="entry name" value="EII-Sor"/>
    <property type="match status" value="1"/>
</dbReference>
<dbReference type="RefSeq" id="WP_102267184.1">
    <property type="nucleotide sequence ID" value="NZ_CALVCM010000021.1"/>
</dbReference>